<keyword evidence="7" id="KW-1185">Reference proteome</keyword>
<dbReference type="Proteomes" id="UP001210925">
    <property type="component" value="Unassembled WGS sequence"/>
</dbReference>
<sequence>MTDINQEKVLSLIVSQLKEYGFYTAAKTIADAIGISPEPNNKLAEICALNKFNIQEEQEPVQEEVEVDNGEFDFSNPSVSYQPNYSAIFTTMHKEPVRACAFSQDGAYVATGSHDTSLKVLDAHLIARKTRGDGDEKKVLKTLYDHTGPVNEVVFHPNGAVLASCAGTLKVTLDDYKIKFFDLQKQNSKRGFRYLSDAYPVRSISFHPSGEFIISGTDHHAVRLFDIQTMKVFIPSNAADHHQGAITKVRYASNGQTFASCSIDGSIKIYDTVSGRCVNTISKAHDGASVIGIEFTKSNSYLLSTGLDGKGKLWDMGSGKVVCTYSGAFQKFDCAPMTFSYNEEYIIGSDSSNHTICVWNSRNGTHG</sequence>
<dbReference type="SUPFAM" id="SSF50978">
    <property type="entry name" value="WD40 repeat-like"/>
    <property type="match status" value="1"/>
</dbReference>
<gene>
    <name evidence="6" type="ORF">HK103_000226</name>
</gene>
<reference evidence="6" key="1">
    <citation type="submission" date="2020-05" db="EMBL/GenBank/DDBJ databases">
        <title>Phylogenomic resolution of chytrid fungi.</title>
        <authorList>
            <person name="Stajich J.E."/>
            <person name="Amses K."/>
            <person name="Simmons R."/>
            <person name="Seto K."/>
            <person name="Myers J."/>
            <person name="Bonds A."/>
            <person name="Quandt C.A."/>
            <person name="Barry K."/>
            <person name="Liu P."/>
            <person name="Grigoriev I."/>
            <person name="Longcore J.E."/>
            <person name="James T.Y."/>
        </authorList>
    </citation>
    <scope>NUCLEOTIDE SEQUENCE</scope>
    <source>
        <strain evidence="6">PLAUS21</strain>
    </source>
</reference>
<proteinExistence type="predicted"/>
<evidence type="ECO:0000256" key="5">
    <source>
        <dbReference type="PROSITE-ProRule" id="PRU00221"/>
    </source>
</evidence>
<name>A0AAD5UN87_9FUNG</name>
<comment type="subcellular location">
    <subcellularLocation>
        <location evidence="1">Nucleus</location>
    </subcellularLocation>
</comment>
<dbReference type="GO" id="GO:0031124">
    <property type="term" value="P:mRNA 3'-end processing"/>
    <property type="evidence" value="ECO:0007669"/>
    <property type="project" value="InterPro"/>
</dbReference>
<dbReference type="GO" id="GO:0003723">
    <property type="term" value="F:RNA binding"/>
    <property type="evidence" value="ECO:0007669"/>
    <property type="project" value="TreeGrafter"/>
</dbReference>
<dbReference type="InterPro" id="IPR036322">
    <property type="entry name" value="WD40_repeat_dom_sf"/>
</dbReference>
<dbReference type="PANTHER" id="PTHR44133">
    <property type="entry name" value="CLEAVAGE STIMULATION FACTOR SUBUNIT 1"/>
    <property type="match status" value="1"/>
</dbReference>
<evidence type="ECO:0000256" key="1">
    <source>
        <dbReference type="ARBA" id="ARBA00004123"/>
    </source>
</evidence>
<evidence type="ECO:0000313" key="6">
    <source>
        <dbReference type="EMBL" id="KAJ3260616.1"/>
    </source>
</evidence>
<dbReference type="InterPro" id="IPR015943">
    <property type="entry name" value="WD40/YVTN_repeat-like_dom_sf"/>
</dbReference>
<feature type="repeat" description="WD" evidence="5">
    <location>
        <begin position="239"/>
        <end position="280"/>
    </location>
</feature>
<feature type="repeat" description="WD" evidence="5">
    <location>
        <begin position="194"/>
        <end position="235"/>
    </location>
</feature>
<evidence type="ECO:0000256" key="3">
    <source>
        <dbReference type="ARBA" id="ARBA00023242"/>
    </source>
</evidence>
<evidence type="ECO:0000256" key="2">
    <source>
        <dbReference type="ARBA" id="ARBA00022664"/>
    </source>
</evidence>
<evidence type="ECO:0000313" key="7">
    <source>
        <dbReference type="Proteomes" id="UP001210925"/>
    </source>
</evidence>
<dbReference type="PROSITE" id="PS50294">
    <property type="entry name" value="WD_REPEATS_REGION"/>
    <property type="match status" value="1"/>
</dbReference>
<dbReference type="InterPro" id="IPR044633">
    <property type="entry name" value="CstF1-like"/>
</dbReference>
<dbReference type="Pfam" id="PF23410">
    <property type="entry name" value="Beta-prop_VPS8"/>
    <property type="match status" value="1"/>
</dbReference>
<keyword evidence="2" id="KW-0507">mRNA processing</keyword>
<dbReference type="PROSITE" id="PS50082">
    <property type="entry name" value="WD_REPEATS_2"/>
    <property type="match status" value="4"/>
</dbReference>
<protein>
    <recommendedName>
        <fullName evidence="4">Cleavage stimulation factor 50 kDa subunit</fullName>
    </recommendedName>
</protein>
<keyword evidence="3" id="KW-0539">Nucleus</keyword>
<dbReference type="Pfam" id="PF00400">
    <property type="entry name" value="WD40"/>
    <property type="match status" value="2"/>
</dbReference>
<keyword evidence="5" id="KW-0853">WD repeat</keyword>
<evidence type="ECO:0000256" key="4">
    <source>
        <dbReference type="ARBA" id="ARBA00029851"/>
    </source>
</evidence>
<comment type="caution">
    <text evidence="6">The sequence shown here is derived from an EMBL/GenBank/DDBJ whole genome shotgun (WGS) entry which is preliminary data.</text>
</comment>
<accession>A0AAD5UN87</accession>
<organism evidence="6 7">
    <name type="scientific">Boothiomyces macroporosus</name>
    <dbReference type="NCBI Taxonomy" id="261099"/>
    <lineage>
        <taxon>Eukaryota</taxon>
        <taxon>Fungi</taxon>
        <taxon>Fungi incertae sedis</taxon>
        <taxon>Chytridiomycota</taxon>
        <taxon>Chytridiomycota incertae sedis</taxon>
        <taxon>Chytridiomycetes</taxon>
        <taxon>Rhizophydiales</taxon>
        <taxon>Terramycetaceae</taxon>
        <taxon>Boothiomyces</taxon>
    </lineage>
</organism>
<feature type="repeat" description="WD" evidence="5">
    <location>
        <begin position="90"/>
        <end position="122"/>
    </location>
</feature>
<dbReference type="EMBL" id="JADGKB010000010">
    <property type="protein sequence ID" value="KAJ3260616.1"/>
    <property type="molecule type" value="Genomic_DNA"/>
</dbReference>
<feature type="repeat" description="WD" evidence="5">
    <location>
        <begin position="283"/>
        <end position="324"/>
    </location>
</feature>
<dbReference type="SMART" id="SM00320">
    <property type="entry name" value="WD40"/>
    <property type="match status" value="6"/>
</dbReference>
<dbReference type="AlphaFoldDB" id="A0AAD5UN87"/>
<dbReference type="Gene3D" id="2.130.10.10">
    <property type="entry name" value="YVTN repeat-like/Quinoprotein amine dehydrogenase"/>
    <property type="match status" value="1"/>
</dbReference>
<dbReference type="InterPro" id="IPR001680">
    <property type="entry name" value="WD40_rpt"/>
</dbReference>
<dbReference type="GO" id="GO:0005848">
    <property type="term" value="C:mRNA cleavage stimulating factor complex"/>
    <property type="evidence" value="ECO:0007669"/>
    <property type="project" value="InterPro"/>
</dbReference>
<dbReference type="CDD" id="cd00200">
    <property type="entry name" value="WD40"/>
    <property type="match status" value="1"/>
</dbReference>
<dbReference type="PANTHER" id="PTHR44133:SF2">
    <property type="entry name" value="CLEAVAGE STIMULATION FACTOR SUBUNIT 1"/>
    <property type="match status" value="1"/>
</dbReference>